<proteinExistence type="predicted"/>
<protein>
    <submittedName>
        <fullName evidence="2">Metallophosphoesterase</fullName>
    </submittedName>
</protein>
<dbReference type="SUPFAM" id="SSF56300">
    <property type="entry name" value="Metallo-dependent phosphatases"/>
    <property type="match status" value="1"/>
</dbReference>
<evidence type="ECO:0000259" key="1">
    <source>
        <dbReference type="Pfam" id="PF00149"/>
    </source>
</evidence>
<evidence type="ECO:0000313" key="3">
    <source>
        <dbReference type="Proteomes" id="UP000824156"/>
    </source>
</evidence>
<feature type="domain" description="Calcineurin-like phosphoesterase" evidence="1">
    <location>
        <begin position="30"/>
        <end position="242"/>
    </location>
</feature>
<dbReference type="Proteomes" id="UP000824156">
    <property type="component" value="Unassembled WGS sequence"/>
</dbReference>
<gene>
    <name evidence="2" type="ORF">H9853_08945</name>
</gene>
<dbReference type="AlphaFoldDB" id="A0A9D1W9T8"/>
<dbReference type="EMBL" id="DXEZ01000245">
    <property type="protein sequence ID" value="HIX55141.1"/>
    <property type="molecule type" value="Genomic_DNA"/>
</dbReference>
<dbReference type="GO" id="GO:0016787">
    <property type="term" value="F:hydrolase activity"/>
    <property type="evidence" value="ECO:0007669"/>
    <property type="project" value="InterPro"/>
</dbReference>
<dbReference type="InterPro" id="IPR029052">
    <property type="entry name" value="Metallo-depent_PP-like"/>
</dbReference>
<comment type="caution">
    <text evidence="2">The sequence shown here is derived from an EMBL/GenBank/DDBJ whole genome shotgun (WGS) entry which is preliminary data.</text>
</comment>
<dbReference type="PANTHER" id="PTHR16509:SF1">
    <property type="entry name" value="MANGANESE-DEPENDENT ADP-RIBOSE_CDP-ALCOHOL DIPHOSPHATASE"/>
    <property type="match status" value="1"/>
</dbReference>
<name>A0A9D1W9T8_9SPHI</name>
<dbReference type="Pfam" id="PF00149">
    <property type="entry name" value="Metallophos"/>
    <property type="match status" value="1"/>
</dbReference>
<dbReference type="InterPro" id="IPR004843">
    <property type="entry name" value="Calcineurin-like_PHP"/>
</dbReference>
<evidence type="ECO:0000313" key="2">
    <source>
        <dbReference type="EMBL" id="HIX55141.1"/>
    </source>
</evidence>
<organism evidence="2 3">
    <name type="scientific">Candidatus Sphingobacterium stercoripullorum</name>
    <dbReference type="NCBI Taxonomy" id="2838759"/>
    <lineage>
        <taxon>Bacteria</taxon>
        <taxon>Pseudomonadati</taxon>
        <taxon>Bacteroidota</taxon>
        <taxon>Sphingobacteriia</taxon>
        <taxon>Sphingobacteriales</taxon>
        <taxon>Sphingobacteriaceae</taxon>
        <taxon>Sphingobacterium</taxon>
    </lineage>
</organism>
<dbReference type="PANTHER" id="PTHR16509">
    <property type="match status" value="1"/>
</dbReference>
<dbReference type="Gene3D" id="3.60.21.10">
    <property type="match status" value="2"/>
</dbReference>
<reference evidence="2" key="2">
    <citation type="submission" date="2021-04" db="EMBL/GenBank/DDBJ databases">
        <authorList>
            <person name="Gilroy R."/>
        </authorList>
    </citation>
    <scope>NUCLEOTIDE SEQUENCE</scope>
    <source>
        <strain evidence="2">1719</strain>
    </source>
</reference>
<reference evidence="2" key="1">
    <citation type="journal article" date="2021" name="PeerJ">
        <title>Extensive microbial diversity within the chicken gut microbiome revealed by metagenomics and culture.</title>
        <authorList>
            <person name="Gilroy R."/>
            <person name="Ravi A."/>
            <person name="Getino M."/>
            <person name="Pursley I."/>
            <person name="Horton D.L."/>
            <person name="Alikhan N.F."/>
            <person name="Baker D."/>
            <person name="Gharbi K."/>
            <person name="Hall N."/>
            <person name="Watson M."/>
            <person name="Adriaenssens E.M."/>
            <person name="Foster-Nyarko E."/>
            <person name="Jarju S."/>
            <person name="Secka A."/>
            <person name="Antonio M."/>
            <person name="Oren A."/>
            <person name="Chaudhuri R.R."/>
            <person name="La Ragione R."/>
            <person name="Hildebrand F."/>
            <person name="Pallen M.J."/>
        </authorList>
    </citation>
    <scope>NUCLEOTIDE SEQUENCE</scope>
    <source>
        <strain evidence="2">1719</strain>
    </source>
</reference>
<accession>A0A9D1W9T8</accession>
<sequence>MDRKHFIKTLAVLGITPQLSFSKKGSNSPIRFGVISDLHYADRPPRGSRYFKDSLNKLGNYVEEMNRLNPDFILQLGDFKDEDEIPNPQATIQYLKDMEKEYSKYQGERFHALGNHDHDSISKEEFLDHTKNSGKAKGKAYYSFSKGHCHFIVLDANYKKDGQAYNKGNFDWKDCHVPQHQIEWLKQEVKSTEDKVIVVFIHQRLDDTFSNPIYCPNNAAQVRAILETNKNTKLVIQGHDHKGGFCTINGIYYWTVKGAVEGAGKENNSFSLFEISKSHIKIKGFFNAESNILDI</sequence>